<comment type="subcellular location">
    <subcellularLocation>
        <location evidence="6">Cell inner membrane</location>
        <topology evidence="6">Peripheral membrane protein</topology>
    </subcellularLocation>
</comment>
<dbReference type="GO" id="GO:0016887">
    <property type="term" value="F:ATP hydrolysis activity"/>
    <property type="evidence" value="ECO:0007669"/>
    <property type="project" value="UniProtKB-UniRule"/>
</dbReference>
<evidence type="ECO:0000256" key="5">
    <source>
        <dbReference type="ARBA" id="ARBA00023122"/>
    </source>
</evidence>
<dbReference type="SMART" id="SM00382">
    <property type="entry name" value="AAA"/>
    <property type="match status" value="1"/>
</dbReference>
<keyword evidence="5" id="KW-0129">CBS domain</keyword>
<keyword evidence="6" id="KW-0472">Membrane</keyword>
<organism evidence="8 9">
    <name type="scientific">Pseudolactococcus paracarnosus</name>
    <dbReference type="NCBI Taxonomy" id="2749962"/>
    <lineage>
        <taxon>Bacteria</taxon>
        <taxon>Bacillati</taxon>
        <taxon>Bacillota</taxon>
        <taxon>Bacilli</taxon>
        <taxon>Lactobacillales</taxon>
        <taxon>Streptococcaceae</taxon>
        <taxon>Pseudolactococcus</taxon>
    </lineage>
</organism>
<comment type="similarity">
    <text evidence="1 6">Belongs to the ABC transporter superfamily.</text>
</comment>
<dbReference type="Gene3D" id="3.10.580.10">
    <property type="entry name" value="CBS-domain"/>
    <property type="match status" value="1"/>
</dbReference>
<dbReference type="PROSITE" id="PS00211">
    <property type="entry name" value="ABC_TRANSPORTER_1"/>
    <property type="match status" value="1"/>
</dbReference>
<gene>
    <name evidence="8" type="ORF">BHS01_08270</name>
</gene>
<dbReference type="SUPFAM" id="SSF54631">
    <property type="entry name" value="CBS-domain pair"/>
    <property type="match status" value="1"/>
</dbReference>
<evidence type="ECO:0000256" key="2">
    <source>
        <dbReference type="ARBA" id="ARBA00022448"/>
    </source>
</evidence>
<protein>
    <recommendedName>
        <fullName evidence="6">Quaternary amine transport ATP-binding protein</fullName>
        <ecNumber evidence="6">7.6.2.9</ecNumber>
    </recommendedName>
</protein>
<dbReference type="InterPro" id="IPR005892">
    <property type="entry name" value="Gly-betaine_transp_ATP-bd"/>
</dbReference>
<comment type="catalytic activity">
    <reaction evidence="6">
        <text>a quaternary ammonium(out) + ATP + H2O = a quaternary ammonium(in) + ADP + phosphate + H(+)</text>
        <dbReference type="Rhea" id="RHEA:11036"/>
        <dbReference type="ChEBI" id="CHEBI:15377"/>
        <dbReference type="ChEBI" id="CHEBI:15378"/>
        <dbReference type="ChEBI" id="CHEBI:30616"/>
        <dbReference type="ChEBI" id="CHEBI:35267"/>
        <dbReference type="ChEBI" id="CHEBI:43474"/>
        <dbReference type="ChEBI" id="CHEBI:456216"/>
    </reaction>
</comment>
<dbReference type="PANTHER" id="PTHR43869">
    <property type="entry name" value="GLYCINE BETAINE/PROLINE BETAINE TRANSPORT SYSTEM ATP-BINDING PROTEIN PROV"/>
    <property type="match status" value="1"/>
</dbReference>
<keyword evidence="3 6" id="KW-0547">Nucleotide-binding</keyword>
<dbReference type="CDD" id="cd03294">
    <property type="entry name" value="ABC_Pro_Gly_Betaine"/>
    <property type="match status" value="1"/>
</dbReference>
<dbReference type="NCBIfam" id="TIGR01186">
    <property type="entry name" value="proV"/>
    <property type="match status" value="1"/>
</dbReference>
<dbReference type="KEGG" id="lpaa:BHS01_08270"/>
<evidence type="ECO:0000256" key="6">
    <source>
        <dbReference type="RuleBase" id="RU369116"/>
    </source>
</evidence>
<dbReference type="Gene3D" id="3.40.50.300">
    <property type="entry name" value="P-loop containing nucleotide triphosphate hydrolases"/>
    <property type="match status" value="1"/>
</dbReference>
<dbReference type="GO" id="GO:0005524">
    <property type="term" value="F:ATP binding"/>
    <property type="evidence" value="ECO:0007669"/>
    <property type="project" value="UniProtKB-UniRule"/>
</dbReference>
<sequence>MPKVEIKQLTKIFGKKRKAALELVKQNMNKDEILKRTGSTVGVYDINLEINDGEIFVIMGLSGSGKSTLIRLLNRLSEPTAGQLIIDGQDITKLNKKELLDIRRRKMSMVFQNFALFPHRTILENTEYGLEVQDVPKEERRKRAEKALDNAKLLAFKDQYPDQLSGGMQQRVGLARALTNDPDILLMDEAFSALDPMVRREMQDELLDLQATVQKTIIFITHDLDEALRIGDRIAIMKDGKLVQVGTGEEILTNPENDYVRTFTEGVDRAKVLVAENIMIPAFTTNIVVDGPTVALRRMQEEEVSGLVAIDRNRQFQGYLSADAAVRARKEKLPLSDVIAEMPQITSDTLISDILPIIYDATTPVAVVDDGRLRGVIIRGLVLEALADVDDTDEVPEIDKTDKIAETADIIAVETEEV</sequence>
<dbReference type="InterPro" id="IPR027417">
    <property type="entry name" value="P-loop_NTPase"/>
</dbReference>
<keyword evidence="4 6" id="KW-0067">ATP-binding</keyword>
<feature type="domain" description="ABC transporter" evidence="7">
    <location>
        <begin position="28"/>
        <end position="264"/>
    </location>
</feature>
<dbReference type="AlphaFoldDB" id="A0A7L4WGA2"/>
<evidence type="ECO:0000313" key="8">
    <source>
        <dbReference type="EMBL" id="QDJ28523.1"/>
    </source>
</evidence>
<evidence type="ECO:0000259" key="7">
    <source>
        <dbReference type="PROSITE" id="PS50893"/>
    </source>
</evidence>
<evidence type="ECO:0000256" key="1">
    <source>
        <dbReference type="ARBA" id="ARBA00005417"/>
    </source>
</evidence>
<dbReference type="EMBL" id="CP017195">
    <property type="protein sequence ID" value="QDJ28523.1"/>
    <property type="molecule type" value="Genomic_DNA"/>
</dbReference>
<dbReference type="GO" id="GO:0006865">
    <property type="term" value="P:amino acid transport"/>
    <property type="evidence" value="ECO:0007669"/>
    <property type="project" value="UniProtKB-UniRule"/>
</dbReference>
<dbReference type="InterPro" id="IPR003439">
    <property type="entry name" value="ABC_transporter-like_ATP-bd"/>
</dbReference>
<reference evidence="8 9" key="1">
    <citation type="submission" date="2016-09" db="EMBL/GenBank/DDBJ databases">
        <title>Lactic acid bacteria from MAP meat Genome sequencing and assembly.</title>
        <authorList>
            <person name="Behr J."/>
            <person name="Hilgarth M."/>
            <person name="Vogel R.F."/>
        </authorList>
    </citation>
    <scope>NUCLEOTIDE SEQUENCE [LARGE SCALE GENOMIC DNA]</scope>
    <source>
        <strain evidence="8 9">TMW21615</strain>
    </source>
</reference>
<proteinExistence type="inferred from homology"/>
<dbReference type="InterPro" id="IPR017871">
    <property type="entry name" value="ABC_transporter-like_CS"/>
</dbReference>
<dbReference type="Pfam" id="PF00005">
    <property type="entry name" value="ABC_tran"/>
    <property type="match status" value="1"/>
</dbReference>
<dbReference type="FunFam" id="3.40.50.300:FF:000201">
    <property type="entry name" value="Glycine betaine/L-proline ABC transporter ATP-binding protein"/>
    <property type="match status" value="1"/>
</dbReference>
<dbReference type="Proteomes" id="UP000516280">
    <property type="component" value="Chromosome"/>
</dbReference>
<accession>A0A7L4WGA2</accession>
<dbReference type="GO" id="GO:0015418">
    <property type="term" value="F:ABC-type quaternary ammonium compound transporting activity"/>
    <property type="evidence" value="ECO:0007669"/>
    <property type="project" value="UniProtKB-EC"/>
</dbReference>
<comment type="subunit">
    <text evidence="6">The complex is probably composed of two ATP-binding proteins, two transmembrane proteins and a solute-binding protein.</text>
</comment>
<dbReference type="GO" id="GO:0031460">
    <property type="term" value="P:glycine betaine transport"/>
    <property type="evidence" value="ECO:0007669"/>
    <property type="project" value="InterPro"/>
</dbReference>
<keyword evidence="6" id="KW-1003">Cell membrane</keyword>
<dbReference type="EC" id="7.6.2.9" evidence="6"/>
<dbReference type="GO" id="GO:0005886">
    <property type="term" value="C:plasma membrane"/>
    <property type="evidence" value="ECO:0007669"/>
    <property type="project" value="UniProtKB-SubCell"/>
</dbReference>
<evidence type="ECO:0000313" key="9">
    <source>
        <dbReference type="Proteomes" id="UP000516280"/>
    </source>
</evidence>
<keyword evidence="6" id="KW-0997">Cell inner membrane</keyword>
<dbReference type="InterPro" id="IPR046342">
    <property type="entry name" value="CBS_dom_sf"/>
</dbReference>
<evidence type="ECO:0000256" key="3">
    <source>
        <dbReference type="ARBA" id="ARBA00022741"/>
    </source>
</evidence>
<dbReference type="InterPro" id="IPR051921">
    <property type="entry name" value="ABC_osmolyte_uptake_ATP-bind"/>
</dbReference>
<name>A0A7L4WGA2_9LACT</name>
<dbReference type="InterPro" id="IPR003593">
    <property type="entry name" value="AAA+_ATPase"/>
</dbReference>
<dbReference type="PROSITE" id="PS50893">
    <property type="entry name" value="ABC_TRANSPORTER_2"/>
    <property type="match status" value="1"/>
</dbReference>
<dbReference type="PANTHER" id="PTHR43869:SF1">
    <property type="entry name" value="GLYCINE BETAINE_PROLINE BETAINE TRANSPORT SYSTEM ATP-BINDING PROTEIN PROV"/>
    <property type="match status" value="1"/>
</dbReference>
<keyword evidence="2 6" id="KW-0813">Transport</keyword>
<evidence type="ECO:0000256" key="4">
    <source>
        <dbReference type="ARBA" id="ARBA00022840"/>
    </source>
</evidence>
<dbReference type="GO" id="GO:0006970">
    <property type="term" value="P:response to osmotic stress"/>
    <property type="evidence" value="ECO:0007669"/>
    <property type="project" value="UniProtKB-ARBA"/>
</dbReference>
<dbReference type="RefSeq" id="WP_109834098.1">
    <property type="nucleotide sequence ID" value="NZ_CP017195.1"/>
</dbReference>
<dbReference type="SUPFAM" id="SSF52540">
    <property type="entry name" value="P-loop containing nucleoside triphosphate hydrolases"/>
    <property type="match status" value="1"/>
</dbReference>